<dbReference type="Pfam" id="PF00916">
    <property type="entry name" value="Sulfate_transp"/>
    <property type="match status" value="2"/>
</dbReference>
<dbReference type="InterPro" id="IPR001902">
    <property type="entry name" value="SLC26A/SulP_fam"/>
</dbReference>
<dbReference type="GO" id="GO:0016020">
    <property type="term" value="C:membrane"/>
    <property type="evidence" value="ECO:0007669"/>
    <property type="project" value="UniProtKB-SubCell"/>
</dbReference>
<feature type="transmembrane region" description="Helical" evidence="6">
    <location>
        <begin position="154"/>
        <end position="173"/>
    </location>
</feature>
<gene>
    <name evidence="8" type="ORF">WN51_00746</name>
</gene>
<dbReference type="PANTHER" id="PTHR11814">
    <property type="entry name" value="SULFATE TRANSPORTER"/>
    <property type="match status" value="1"/>
</dbReference>
<evidence type="ECO:0000313" key="9">
    <source>
        <dbReference type="Proteomes" id="UP000053105"/>
    </source>
</evidence>
<evidence type="ECO:0000259" key="7">
    <source>
        <dbReference type="Pfam" id="PF00916"/>
    </source>
</evidence>
<dbReference type="AlphaFoldDB" id="A0A0M8ZYQ7"/>
<comment type="subcellular location">
    <subcellularLocation>
        <location evidence="1">Membrane</location>
        <topology evidence="1">Multi-pass membrane protein</topology>
    </subcellularLocation>
</comment>
<accession>A0A0M8ZYQ7</accession>
<feature type="domain" description="SLC26A/SulP transporter" evidence="7">
    <location>
        <begin position="48"/>
        <end position="349"/>
    </location>
</feature>
<feature type="transmembrane region" description="Helical" evidence="6">
    <location>
        <begin position="50"/>
        <end position="71"/>
    </location>
</feature>
<feature type="region of interest" description="Disordered" evidence="5">
    <location>
        <begin position="1"/>
        <end position="23"/>
    </location>
</feature>
<feature type="transmembrane region" description="Helical" evidence="6">
    <location>
        <begin position="119"/>
        <end position="142"/>
    </location>
</feature>
<feature type="transmembrane region" description="Helical" evidence="6">
    <location>
        <begin position="77"/>
        <end position="98"/>
    </location>
</feature>
<evidence type="ECO:0000256" key="3">
    <source>
        <dbReference type="ARBA" id="ARBA00022989"/>
    </source>
</evidence>
<dbReference type="Gene3D" id="3.30.750.24">
    <property type="entry name" value="STAS domain"/>
    <property type="match status" value="1"/>
</dbReference>
<name>A0A0M8ZYQ7_9HYME</name>
<dbReference type="InterPro" id="IPR036513">
    <property type="entry name" value="STAS_dom_sf"/>
</dbReference>
<dbReference type="EMBL" id="KQ435812">
    <property type="protein sequence ID" value="KOX72806.1"/>
    <property type="molecule type" value="Genomic_DNA"/>
</dbReference>
<keyword evidence="9" id="KW-1185">Reference proteome</keyword>
<evidence type="ECO:0000256" key="4">
    <source>
        <dbReference type="ARBA" id="ARBA00023136"/>
    </source>
</evidence>
<dbReference type="OrthoDB" id="288203at2759"/>
<evidence type="ECO:0000256" key="1">
    <source>
        <dbReference type="ARBA" id="ARBA00004141"/>
    </source>
</evidence>
<reference evidence="8 9" key="1">
    <citation type="submission" date="2015-07" db="EMBL/GenBank/DDBJ databases">
        <title>The genome of Melipona quadrifasciata.</title>
        <authorList>
            <person name="Pan H."/>
            <person name="Kapheim K."/>
        </authorList>
    </citation>
    <scope>NUCLEOTIDE SEQUENCE [LARGE SCALE GENOMIC DNA]</scope>
    <source>
        <strain evidence="8">0111107301</strain>
        <tissue evidence="8">Whole body</tissue>
    </source>
</reference>
<dbReference type="GO" id="GO:0055085">
    <property type="term" value="P:transmembrane transport"/>
    <property type="evidence" value="ECO:0007669"/>
    <property type="project" value="InterPro"/>
</dbReference>
<feature type="compositionally biased region" description="Polar residues" evidence="5">
    <location>
        <begin position="14"/>
        <end position="23"/>
    </location>
</feature>
<keyword evidence="3 6" id="KW-1133">Transmembrane helix</keyword>
<feature type="region of interest" description="Disordered" evidence="5">
    <location>
        <begin position="667"/>
        <end position="688"/>
    </location>
</feature>
<sequence length="688" mass="76529">MPATMKESIPLEEPSTSNKNDSKSNCSIVKYVTVVNWLPKYSRLDAVSDVVAGFSVGLTLIPQSIAYAALAGCTAQYGLYSCLMGSFLYIFFGTIKEVSIGPSSLMSLLTFEYTRNMPVDFVVLFCFLAGCIELLMGLLRFLVDFISMPVTSGFTSATSIIIIVSQLQGLLGLRFKAHSITGNLIKIFQNVKNIRMPDFILGICSIAFLLFFRQLKDIDCCFEKGNSRSKKQNNKKVYLKKLLWFLSICRNALVILITATIAFYLEKAGSSPIPRTKELPILFSFLFKGKIQSGLPTFSLPPFSSQVGNETYTFLDMCSHLGSGIIVLPLVSVLANVAIAKAFGFHGVYSYCTSMRYTVRDEIFVFLASGSSVNATQEMLTLGLCNIFGSFVSSMPAAGAFTRSAVISASGVRTPMANIYVGVMTLLALSFLTPYFYYIPRSTLSAVLISAVIFIIDLKIIRLLWKGCKRDAFAAIVTFLVSAIFGVELGLLVGALFSLIFFLRPPARPKIEVTQCKTELGNKYIVLKPDTGIFYPAANYFCNKVMKIIHRYDENNVPFIIDCERIRSIDYTAIKGIELILANINAERKRLWFINVPLEIYNSFEAFANNKHFHFVDEEKISSIFYDGFSNSANETKDQLIENMIEHATFARANDKKEDAEIRPKVMTKSGDGGEEIELMLTPSQETK</sequence>
<proteinExistence type="predicted"/>
<feature type="transmembrane region" description="Helical" evidence="6">
    <location>
        <begin position="417"/>
        <end position="438"/>
    </location>
</feature>
<feature type="domain" description="SLC26A/SulP transporter" evidence="7">
    <location>
        <begin position="369"/>
        <end position="478"/>
    </location>
</feature>
<feature type="transmembrane region" description="Helical" evidence="6">
    <location>
        <begin position="444"/>
        <end position="465"/>
    </location>
</feature>
<evidence type="ECO:0000256" key="2">
    <source>
        <dbReference type="ARBA" id="ARBA00022692"/>
    </source>
</evidence>
<dbReference type="InterPro" id="IPR011547">
    <property type="entry name" value="SLC26A/SulP_dom"/>
</dbReference>
<feature type="transmembrane region" description="Helical" evidence="6">
    <location>
        <begin position="472"/>
        <end position="503"/>
    </location>
</feature>
<dbReference type="STRING" id="166423.A0A0M8ZYQ7"/>
<dbReference type="SUPFAM" id="SSF52091">
    <property type="entry name" value="SpoIIaa-like"/>
    <property type="match status" value="1"/>
</dbReference>
<evidence type="ECO:0000256" key="6">
    <source>
        <dbReference type="SAM" id="Phobius"/>
    </source>
</evidence>
<keyword evidence="2 6" id="KW-0812">Transmembrane</keyword>
<evidence type="ECO:0000313" key="8">
    <source>
        <dbReference type="EMBL" id="KOX72806.1"/>
    </source>
</evidence>
<feature type="transmembrane region" description="Helical" evidence="6">
    <location>
        <begin position="242"/>
        <end position="265"/>
    </location>
</feature>
<evidence type="ECO:0000256" key="5">
    <source>
        <dbReference type="SAM" id="MobiDB-lite"/>
    </source>
</evidence>
<dbReference type="CDD" id="cd07042">
    <property type="entry name" value="STAS_SulP_like_sulfate_transporter"/>
    <property type="match status" value="1"/>
</dbReference>
<organism evidence="8 9">
    <name type="scientific">Melipona quadrifasciata</name>
    <dbReference type="NCBI Taxonomy" id="166423"/>
    <lineage>
        <taxon>Eukaryota</taxon>
        <taxon>Metazoa</taxon>
        <taxon>Ecdysozoa</taxon>
        <taxon>Arthropoda</taxon>
        <taxon>Hexapoda</taxon>
        <taxon>Insecta</taxon>
        <taxon>Pterygota</taxon>
        <taxon>Neoptera</taxon>
        <taxon>Endopterygota</taxon>
        <taxon>Hymenoptera</taxon>
        <taxon>Apocrita</taxon>
        <taxon>Aculeata</taxon>
        <taxon>Apoidea</taxon>
        <taxon>Anthophila</taxon>
        <taxon>Apidae</taxon>
        <taxon>Melipona</taxon>
    </lineage>
</organism>
<feature type="transmembrane region" description="Helical" evidence="6">
    <location>
        <begin position="194"/>
        <end position="212"/>
    </location>
</feature>
<dbReference type="Proteomes" id="UP000053105">
    <property type="component" value="Unassembled WGS sequence"/>
</dbReference>
<protein>
    <submittedName>
        <fullName evidence="8">Sodium-independent sulfate anion transporter</fullName>
    </submittedName>
</protein>
<keyword evidence="4 6" id="KW-0472">Membrane</keyword>